<feature type="transmembrane region" description="Helical" evidence="1">
    <location>
        <begin position="207"/>
        <end position="225"/>
    </location>
</feature>
<accession>A0A0G4E6C6</accession>
<feature type="transmembrane region" description="Helical" evidence="1">
    <location>
        <begin position="105"/>
        <end position="126"/>
    </location>
</feature>
<organism evidence="2">
    <name type="scientific">Pseudomonas fluorescens (strain SBW25)</name>
    <dbReference type="NCBI Taxonomy" id="216595"/>
    <lineage>
        <taxon>Bacteria</taxon>
        <taxon>Pseudomonadati</taxon>
        <taxon>Pseudomonadota</taxon>
        <taxon>Gammaproteobacteria</taxon>
        <taxon>Pseudomonadales</taxon>
        <taxon>Pseudomonadaceae</taxon>
        <taxon>Pseudomonas</taxon>
    </lineage>
</organism>
<dbReference type="AlphaFoldDB" id="A0A0G4E6C6"/>
<geneLocation type="plasmid" evidence="2">
    <name>pQBR55</name>
</geneLocation>
<feature type="transmembrane region" description="Helical" evidence="1">
    <location>
        <begin position="169"/>
        <end position="187"/>
    </location>
</feature>
<reference evidence="2" key="1">
    <citation type="submission" date="2014-12" db="EMBL/GenBank/DDBJ databases">
        <authorList>
            <person name="Hall J."/>
        </authorList>
    </citation>
    <scope>NUCLEOTIDE SEQUENCE [LARGE SCALE GENOMIC DNA]</scope>
    <source>
        <strain evidence="2">SBW25</strain>
        <plasmid evidence="2">pQBR55</plasmid>
    </source>
</reference>
<name>A0A0G4E6C6_PSEFS</name>
<keyword evidence="1" id="KW-0472">Membrane</keyword>
<dbReference type="RefSeq" id="WP_176456116.1">
    <property type="nucleotide sequence ID" value="NZ_LN713927.1"/>
</dbReference>
<proteinExistence type="predicted"/>
<keyword evidence="2" id="KW-0614">Plasmid</keyword>
<feature type="transmembrane region" description="Helical" evidence="1">
    <location>
        <begin position="237"/>
        <end position="258"/>
    </location>
</feature>
<sequence>MKQLPNKLYWANWGEWLAGAGALSVKTLPFYLLAASLFGGVGLIIFLMGGKAFYHLFNVCSPFFLIIVAMAFAKDTGAPVVATCYQQLKKGSYWLSLTRLSAKPILVLLTGMHLFFIGLMVYSQFFTTPPHSPGQGTVMERSFFEQAALYVILFATTIEQQMILVPPLIIFGGIYHFVVNIALSLRVVSEGNADRVNNLVKVSGKRVLLPILIILPAGVLIQAAAKAAGNLHQALGAGVLLISTFGWLFFGALSWKIVASVMMIVAKMEDLSEES</sequence>
<gene>
    <name evidence="2" type="ORF">PQBR55_0189</name>
</gene>
<evidence type="ECO:0000313" key="2">
    <source>
        <dbReference type="EMBL" id="CEK42568.1"/>
    </source>
</evidence>
<protein>
    <recommendedName>
        <fullName evidence="3">Transmembrane protein</fullName>
    </recommendedName>
</protein>
<keyword evidence="1" id="KW-0812">Transmembrane</keyword>
<dbReference type="EMBL" id="LN713927">
    <property type="protein sequence ID" value="CEK42568.1"/>
    <property type="molecule type" value="Genomic_DNA"/>
</dbReference>
<evidence type="ECO:0008006" key="3">
    <source>
        <dbReference type="Google" id="ProtNLM"/>
    </source>
</evidence>
<reference evidence="2" key="2">
    <citation type="submission" date="2015-06" db="EMBL/GenBank/DDBJ databases">
        <title>Environmentally co-occuring mercury resistance plasmids are genetically and phenotypically diverse and confer variable context-dependent fitness effects.</title>
        <authorList>
            <person name="Hall J.P.J."/>
            <person name="Harrison E."/>
            <person name="Lilley A.K."/>
            <person name="Paterson S."/>
            <person name="Spiers A.J."/>
            <person name="Brockhurst M.A."/>
        </authorList>
    </citation>
    <scope>NUCLEOTIDE SEQUENCE [LARGE SCALE GENOMIC DNA]</scope>
    <source>
        <strain evidence="2">SBW25</strain>
        <plasmid evidence="2">pQBR55</plasmid>
    </source>
</reference>
<feature type="transmembrane region" description="Helical" evidence="1">
    <location>
        <begin position="30"/>
        <end position="49"/>
    </location>
</feature>
<keyword evidence="1" id="KW-1133">Transmembrane helix</keyword>
<evidence type="ECO:0000256" key="1">
    <source>
        <dbReference type="SAM" id="Phobius"/>
    </source>
</evidence>